<reference evidence="1 2" key="1">
    <citation type="journal article" date="2019" name="Nat. Ecol. Evol.">
        <title>Megaphylogeny resolves global patterns of mushroom evolution.</title>
        <authorList>
            <person name="Varga T."/>
            <person name="Krizsan K."/>
            <person name="Foldi C."/>
            <person name="Dima B."/>
            <person name="Sanchez-Garcia M."/>
            <person name="Sanchez-Ramirez S."/>
            <person name="Szollosi G.J."/>
            <person name="Szarkandi J.G."/>
            <person name="Papp V."/>
            <person name="Albert L."/>
            <person name="Andreopoulos W."/>
            <person name="Angelini C."/>
            <person name="Antonin V."/>
            <person name="Barry K.W."/>
            <person name="Bougher N.L."/>
            <person name="Buchanan P."/>
            <person name="Buyck B."/>
            <person name="Bense V."/>
            <person name="Catcheside P."/>
            <person name="Chovatia M."/>
            <person name="Cooper J."/>
            <person name="Damon W."/>
            <person name="Desjardin D."/>
            <person name="Finy P."/>
            <person name="Geml J."/>
            <person name="Haridas S."/>
            <person name="Hughes K."/>
            <person name="Justo A."/>
            <person name="Karasinski D."/>
            <person name="Kautmanova I."/>
            <person name="Kiss B."/>
            <person name="Kocsube S."/>
            <person name="Kotiranta H."/>
            <person name="LaButti K.M."/>
            <person name="Lechner B.E."/>
            <person name="Liimatainen K."/>
            <person name="Lipzen A."/>
            <person name="Lukacs Z."/>
            <person name="Mihaltcheva S."/>
            <person name="Morgado L.N."/>
            <person name="Niskanen T."/>
            <person name="Noordeloos M.E."/>
            <person name="Ohm R.A."/>
            <person name="Ortiz-Santana B."/>
            <person name="Ovrebo C."/>
            <person name="Racz N."/>
            <person name="Riley R."/>
            <person name="Savchenko A."/>
            <person name="Shiryaev A."/>
            <person name="Soop K."/>
            <person name="Spirin V."/>
            <person name="Szebenyi C."/>
            <person name="Tomsovsky M."/>
            <person name="Tulloss R.E."/>
            <person name="Uehling J."/>
            <person name="Grigoriev I.V."/>
            <person name="Vagvolgyi C."/>
            <person name="Papp T."/>
            <person name="Martin F.M."/>
            <person name="Miettinen O."/>
            <person name="Hibbett D.S."/>
            <person name="Nagy L.G."/>
        </authorList>
    </citation>
    <scope>NUCLEOTIDE SEQUENCE [LARGE SCALE GENOMIC DNA]</scope>
    <source>
        <strain evidence="1 2">CBS 121175</strain>
    </source>
</reference>
<sequence length="88" mass="10125">MLSVLTMVTLVPYRPLSMARPWAPSPFDCIDLDVVAHALSATVLAVRMFHERFRDVHPVTTERETDSYDAPYDGSWCKIYVRCLCFRS</sequence>
<accession>A0A5C3KKT8</accession>
<gene>
    <name evidence="1" type="ORF">FA15DRAFT_123971</name>
</gene>
<protein>
    <submittedName>
        <fullName evidence="1">Uncharacterized protein</fullName>
    </submittedName>
</protein>
<evidence type="ECO:0000313" key="2">
    <source>
        <dbReference type="Proteomes" id="UP000307440"/>
    </source>
</evidence>
<evidence type="ECO:0000313" key="1">
    <source>
        <dbReference type="EMBL" id="TFK20523.1"/>
    </source>
</evidence>
<dbReference type="EMBL" id="ML210297">
    <property type="protein sequence ID" value="TFK20523.1"/>
    <property type="molecule type" value="Genomic_DNA"/>
</dbReference>
<dbReference type="Proteomes" id="UP000307440">
    <property type="component" value="Unassembled WGS sequence"/>
</dbReference>
<dbReference type="AlphaFoldDB" id="A0A5C3KKT8"/>
<organism evidence="1 2">
    <name type="scientific">Coprinopsis marcescibilis</name>
    <name type="common">Agaric fungus</name>
    <name type="synonym">Psathyrella marcescibilis</name>
    <dbReference type="NCBI Taxonomy" id="230819"/>
    <lineage>
        <taxon>Eukaryota</taxon>
        <taxon>Fungi</taxon>
        <taxon>Dikarya</taxon>
        <taxon>Basidiomycota</taxon>
        <taxon>Agaricomycotina</taxon>
        <taxon>Agaricomycetes</taxon>
        <taxon>Agaricomycetidae</taxon>
        <taxon>Agaricales</taxon>
        <taxon>Agaricineae</taxon>
        <taxon>Psathyrellaceae</taxon>
        <taxon>Coprinopsis</taxon>
    </lineage>
</organism>
<proteinExistence type="predicted"/>
<name>A0A5C3KKT8_COPMA</name>
<keyword evidence="2" id="KW-1185">Reference proteome</keyword>